<dbReference type="GO" id="GO:0098552">
    <property type="term" value="C:side of membrane"/>
    <property type="evidence" value="ECO:0007669"/>
    <property type="project" value="UniProtKB-ARBA"/>
</dbReference>
<dbReference type="PANTHER" id="PTHR10264:SF19">
    <property type="entry name" value="AT06885P-RELATED"/>
    <property type="match status" value="1"/>
</dbReference>
<feature type="domain" description="Band 7" evidence="7">
    <location>
        <begin position="18"/>
        <end position="175"/>
    </location>
</feature>
<evidence type="ECO:0000256" key="2">
    <source>
        <dbReference type="ARBA" id="ARBA00008164"/>
    </source>
</evidence>
<dbReference type="PROSITE" id="PS01270">
    <property type="entry name" value="BAND_7"/>
    <property type="match status" value="1"/>
</dbReference>
<keyword evidence="4 6" id="KW-1133">Transmembrane helix</keyword>
<dbReference type="InterPro" id="IPR018080">
    <property type="entry name" value="Band_7/stomatin-like_CS"/>
</dbReference>
<dbReference type="Gene3D" id="6.10.250.2090">
    <property type="match status" value="1"/>
</dbReference>
<evidence type="ECO:0000256" key="3">
    <source>
        <dbReference type="ARBA" id="ARBA00022692"/>
    </source>
</evidence>
<dbReference type="SMART" id="SM00244">
    <property type="entry name" value="PHB"/>
    <property type="match status" value="1"/>
</dbReference>
<evidence type="ECO:0000256" key="5">
    <source>
        <dbReference type="ARBA" id="ARBA00023136"/>
    </source>
</evidence>
<accession>A0A7J3M093</accession>
<evidence type="ECO:0000256" key="6">
    <source>
        <dbReference type="SAM" id="Phobius"/>
    </source>
</evidence>
<evidence type="ECO:0000259" key="7">
    <source>
        <dbReference type="SMART" id="SM00244"/>
    </source>
</evidence>
<gene>
    <name evidence="8" type="ORF">ENT52_01060</name>
</gene>
<proteinExistence type="inferred from homology"/>
<comment type="caution">
    <text evidence="8">The sequence shown here is derived from an EMBL/GenBank/DDBJ whole genome shotgun (WGS) entry which is preliminary data.</text>
</comment>
<sequence length="245" mass="27960">MEWYYWGIALIILVFLFSAIRVVKEYERGVIFRLGRLIGAKGPGIFFIIPLLDSMVKVDLRTVTYDVPAQEVVTKDNVTVKVNAVVYYRVVDPAKAVTEVYNYMYATAQIAQTTLRSIIGQAELDEVLSEREKLNIRLQQIIDEATNPWGIKVTAVEIKDVELPEEMRRVMAMQAEAERERRSKIIRAEGEYQAAMKLKEASDVLAQSEGALFLRYLQTLNEVAAEKNTTIILPIPVELLKIYKK</sequence>
<dbReference type="EMBL" id="DSYZ01000023">
    <property type="protein sequence ID" value="HGT82311.1"/>
    <property type="molecule type" value="Genomic_DNA"/>
</dbReference>
<reference evidence="8" key="1">
    <citation type="journal article" date="2020" name="mSystems">
        <title>Genome- and Community-Level Interaction Insights into Carbon Utilization and Element Cycling Functions of Hydrothermarchaeota in Hydrothermal Sediment.</title>
        <authorList>
            <person name="Zhou Z."/>
            <person name="Liu Y."/>
            <person name="Xu W."/>
            <person name="Pan J."/>
            <person name="Luo Z.H."/>
            <person name="Li M."/>
        </authorList>
    </citation>
    <scope>NUCLEOTIDE SEQUENCE [LARGE SCALE GENOMIC DNA]</scope>
    <source>
        <strain evidence="8">SpSt-587</strain>
    </source>
</reference>
<dbReference type="PRINTS" id="PR00721">
    <property type="entry name" value="STOMATIN"/>
</dbReference>
<dbReference type="Gene3D" id="3.30.479.30">
    <property type="entry name" value="Band 7 domain"/>
    <property type="match status" value="1"/>
</dbReference>
<dbReference type="PANTHER" id="PTHR10264">
    <property type="entry name" value="BAND 7 PROTEIN-RELATED"/>
    <property type="match status" value="1"/>
</dbReference>
<comment type="subcellular location">
    <subcellularLocation>
        <location evidence="1">Membrane</location>
        <topology evidence="1">Single-pass membrane protein</topology>
    </subcellularLocation>
</comment>
<name>A0A7J3M093_ARCFL</name>
<dbReference type="FunFam" id="3.30.479.30:FF:000004">
    <property type="entry name" value="Putative membrane protease family, stomatin"/>
    <property type="match status" value="1"/>
</dbReference>
<dbReference type="InterPro" id="IPR001107">
    <property type="entry name" value="Band_7"/>
</dbReference>
<evidence type="ECO:0000256" key="1">
    <source>
        <dbReference type="ARBA" id="ARBA00004167"/>
    </source>
</evidence>
<organism evidence="8">
    <name type="scientific">Archaeoglobus fulgidus</name>
    <dbReference type="NCBI Taxonomy" id="2234"/>
    <lineage>
        <taxon>Archaea</taxon>
        <taxon>Methanobacteriati</taxon>
        <taxon>Methanobacteriota</taxon>
        <taxon>Archaeoglobi</taxon>
        <taxon>Archaeoglobales</taxon>
        <taxon>Archaeoglobaceae</taxon>
        <taxon>Archaeoglobus</taxon>
    </lineage>
</organism>
<dbReference type="AlphaFoldDB" id="A0A7J3M093"/>
<evidence type="ECO:0000313" key="8">
    <source>
        <dbReference type="EMBL" id="HGT82311.1"/>
    </source>
</evidence>
<keyword evidence="3 6" id="KW-0812">Transmembrane</keyword>
<dbReference type="InterPro" id="IPR036013">
    <property type="entry name" value="Band_7/SPFH_dom_sf"/>
</dbReference>
<dbReference type="CDD" id="cd08826">
    <property type="entry name" value="SPFH_eoslipins_u1"/>
    <property type="match status" value="1"/>
</dbReference>
<dbReference type="InterPro" id="IPR043202">
    <property type="entry name" value="Band-7_stomatin-like"/>
</dbReference>
<feature type="transmembrane region" description="Helical" evidence="6">
    <location>
        <begin position="6"/>
        <end position="23"/>
    </location>
</feature>
<dbReference type="Pfam" id="PF01145">
    <property type="entry name" value="Band_7"/>
    <property type="match status" value="1"/>
</dbReference>
<keyword evidence="5 6" id="KW-0472">Membrane</keyword>
<dbReference type="SUPFAM" id="SSF117892">
    <property type="entry name" value="Band 7/SPFH domain"/>
    <property type="match status" value="1"/>
</dbReference>
<dbReference type="InterPro" id="IPR001972">
    <property type="entry name" value="Stomatin_HflK_fam"/>
</dbReference>
<comment type="similarity">
    <text evidence="2">Belongs to the band 7/mec-2 family.</text>
</comment>
<dbReference type="GO" id="GO:0005886">
    <property type="term" value="C:plasma membrane"/>
    <property type="evidence" value="ECO:0007669"/>
    <property type="project" value="InterPro"/>
</dbReference>
<evidence type="ECO:0000256" key="4">
    <source>
        <dbReference type="ARBA" id="ARBA00022989"/>
    </source>
</evidence>
<protein>
    <submittedName>
        <fullName evidence="8">Slipin family protein</fullName>
    </submittedName>
</protein>